<reference evidence="2 3" key="1">
    <citation type="submission" date="2017-02" db="EMBL/GenBank/DDBJ databases">
        <authorList>
            <person name="Peterson S.W."/>
        </authorList>
    </citation>
    <scope>NUCLEOTIDE SEQUENCE [LARGE SCALE GENOMIC DNA]</scope>
    <source>
        <strain evidence="2 3">ATCC 49788</strain>
    </source>
</reference>
<dbReference type="Pfam" id="PF00656">
    <property type="entry name" value="Peptidase_C14"/>
    <property type="match status" value="1"/>
</dbReference>
<dbReference type="GO" id="GO:0004197">
    <property type="term" value="F:cysteine-type endopeptidase activity"/>
    <property type="evidence" value="ECO:0007669"/>
    <property type="project" value="InterPro"/>
</dbReference>
<proteinExistence type="predicted"/>
<dbReference type="SUPFAM" id="SSF52200">
    <property type="entry name" value="Toll/Interleukin receptor TIR domain"/>
    <property type="match status" value="1"/>
</dbReference>
<dbReference type="SUPFAM" id="SSF52129">
    <property type="entry name" value="Caspase-like"/>
    <property type="match status" value="1"/>
</dbReference>
<organism evidence="2 3">
    <name type="scientific">Thiothrix eikelboomii</name>
    <dbReference type="NCBI Taxonomy" id="92487"/>
    <lineage>
        <taxon>Bacteria</taxon>
        <taxon>Pseudomonadati</taxon>
        <taxon>Pseudomonadota</taxon>
        <taxon>Gammaproteobacteria</taxon>
        <taxon>Thiotrichales</taxon>
        <taxon>Thiotrichaceae</taxon>
        <taxon>Thiothrix</taxon>
    </lineage>
</organism>
<gene>
    <name evidence="2" type="ORF">SAMN02745130_01277</name>
</gene>
<evidence type="ECO:0000313" key="3">
    <source>
        <dbReference type="Proteomes" id="UP000190460"/>
    </source>
</evidence>
<dbReference type="PANTHER" id="PTHR48104">
    <property type="entry name" value="METACASPASE-4"/>
    <property type="match status" value="1"/>
</dbReference>
<sequence length="417" mass="46260">MIKNHGLVIGISAYQHIKPLSASVTNDANSIHALITSGSLGLYDPAHIQLLTDAEATGSAIRAALNKLAAECLTDSTVLIYFSGHGAQLLAGDQAGAYLLPVDVRYGSDEELASTAISGKEFSAALRQLRSRRVLVIFDCCHSGGIGETKNLVDTELKAGLPDYYYKDLSKGWGRVIIASSHQNEVSYVYQEDKNSLFTKHLLDGLQGKALVTGQYVRVFDLFSYLQPKVTAEQPNQNPLIKAELEENFPVALVANLPAPPLPKAPNDDYKYDLFLSYRHIDPDQQWVKKQLVPALTNAGLSVCFDGDYKCFRAGEPIIKSMEKAVVNSRYTVAIFTPEYEESGFTELENLMAQHLETEASQVVGKNKRLIGVLYRDCDMQTLSLRLRYKRFINMLDPAEFTTGIEQLVYECRHPID</sequence>
<accession>A0A1T4W919</accession>
<dbReference type="Proteomes" id="UP000190460">
    <property type="component" value="Unassembled WGS sequence"/>
</dbReference>
<dbReference type="InterPro" id="IPR011600">
    <property type="entry name" value="Pept_C14_caspase"/>
</dbReference>
<dbReference type="GO" id="GO:0006508">
    <property type="term" value="P:proteolysis"/>
    <property type="evidence" value="ECO:0007669"/>
    <property type="project" value="InterPro"/>
</dbReference>
<dbReference type="EMBL" id="FUYB01000004">
    <property type="protein sequence ID" value="SKA73766.1"/>
    <property type="molecule type" value="Genomic_DNA"/>
</dbReference>
<evidence type="ECO:0000313" key="2">
    <source>
        <dbReference type="EMBL" id="SKA73766.1"/>
    </source>
</evidence>
<dbReference type="InterPro" id="IPR050452">
    <property type="entry name" value="Metacaspase"/>
</dbReference>
<dbReference type="InterPro" id="IPR000157">
    <property type="entry name" value="TIR_dom"/>
</dbReference>
<dbReference type="InterPro" id="IPR035897">
    <property type="entry name" value="Toll_tir_struct_dom_sf"/>
</dbReference>
<name>A0A1T4W919_9GAMM</name>
<dbReference type="PANTHER" id="PTHR48104:SF30">
    <property type="entry name" value="METACASPASE-1"/>
    <property type="match status" value="1"/>
</dbReference>
<protein>
    <submittedName>
        <fullName evidence="2">TIR domain-containing protein</fullName>
    </submittedName>
</protein>
<dbReference type="OrthoDB" id="9758243at2"/>
<dbReference type="Gene3D" id="3.40.50.1460">
    <property type="match status" value="1"/>
</dbReference>
<dbReference type="GO" id="GO:0005737">
    <property type="term" value="C:cytoplasm"/>
    <property type="evidence" value="ECO:0007669"/>
    <property type="project" value="TreeGrafter"/>
</dbReference>
<dbReference type="STRING" id="92487.SAMN02745130_01277"/>
<dbReference type="RefSeq" id="WP_159448590.1">
    <property type="nucleotide sequence ID" value="NZ_FUYB01000004.1"/>
</dbReference>
<keyword evidence="3" id="KW-1185">Reference proteome</keyword>
<dbReference type="GO" id="GO:0007165">
    <property type="term" value="P:signal transduction"/>
    <property type="evidence" value="ECO:0007669"/>
    <property type="project" value="InterPro"/>
</dbReference>
<dbReference type="Gene3D" id="3.40.50.10140">
    <property type="entry name" value="Toll/interleukin-1 receptor homology (TIR) domain"/>
    <property type="match status" value="1"/>
</dbReference>
<dbReference type="SMART" id="SM00255">
    <property type="entry name" value="TIR"/>
    <property type="match status" value="1"/>
</dbReference>
<dbReference type="Pfam" id="PF13676">
    <property type="entry name" value="TIR_2"/>
    <property type="match status" value="1"/>
</dbReference>
<feature type="domain" description="TIR" evidence="1">
    <location>
        <begin position="270"/>
        <end position="417"/>
    </location>
</feature>
<dbReference type="PROSITE" id="PS50104">
    <property type="entry name" value="TIR"/>
    <property type="match status" value="1"/>
</dbReference>
<evidence type="ECO:0000259" key="1">
    <source>
        <dbReference type="PROSITE" id="PS50104"/>
    </source>
</evidence>
<dbReference type="InterPro" id="IPR029030">
    <property type="entry name" value="Caspase-like_dom_sf"/>
</dbReference>
<dbReference type="AlphaFoldDB" id="A0A1T4W919"/>